<dbReference type="Proteomes" id="UP000440224">
    <property type="component" value="Unassembled WGS sequence"/>
</dbReference>
<protein>
    <submittedName>
        <fullName evidence="2">Uncharacterized protein</fullName>
    </submittedName>
</protein>
<proteinExistence type="predicted"/>
<evidence type="ECO:0000313" key="2">
    <source>
        <dbReference type="EMBL" id="MRG98198.1"/>
    </source>
</evidence>
<keyword evidence="1" id="KW-0812">Transmembrane</keyword>
<dbReference type="AlphaFoldDB" id="A0A6N7Q1K2"/>
<dbReference type="EMBL" id="WJIE01000027">
    <property type="protein sequence ID" value="MRG98198.1"/>
    <property type="molecule type" value="Genomic_DNA"/>
</dbReference>
<sequence>MIELLVKHGDTLIPILIGLGVTIPILILLGIAWALHKWGPGLVESYKARSTALVNAVEKTIPEALRDFREGLSSAENRITTHVSKEVGTLREEIHDLRIDKIDAKIDRMAGRSSPDLSEHAPTSRKVQ</sequence>
<evidence type="ECO:0000313" key="3">
    <source>
        <dbReference type="Proteomes" id="UP000440224"/>
    </source>
</evidence>
<reference evidence="2 3" key="1">
    <citation type="submission" date="2019-10" db="EMBL/GenBank/DDBJ databases">
        <title>A soil myxobacterium in the family Polyangiaceae.</title>
        <authorList>
            <person name="Li Y."/>
            <person name="Wang J."/>
        </authorList>
    </citation>
    <scope>NUCLEOTIDE SEQUENCE [LARGE SCALE GENOMIC DNA]</scope>
    <source>
        <strain evidence="2 3">DSM 14734</strain>
    </source>
</reference>
<evidence type="ECO:0000256" key="1">
    <source>
        <dbReference type="SAM" id="Phobius"/>
    </source>
</evidence>
<dbReference type="RefSeq" id="WP_153824972.1">
    <property type="nucleotide sequence ID" value="NZ_WJIE01000027.1"/>
</dbReference>
<comment type="caution">
    <text evidence="2">The sequence shown here is derived from an EMBL/GenBank/DDBJ whole genome shotgun (WGS) entry which is preliminary data.</text>
</comment>
<name>A0A6N7Q1K2_9BACT</name>
<gene>
    <name evidence="2" type="ORF">GF068_40755</name>
</gene>
<accession>A0A6N7Q1K2</accession>
<organism evidence="2 3">
    <name type="scientific">Polyangium spumosum</name>
    <dbReference type="NCBI Taxonomy" id="889282"/>
    <lineage>
        <taxon>Bacteria</taxon>
        <taxon>Pseudomonadati</taxon>
        <taxon>Myxococcota</taxon>
        <taxon>Polyangia</taxon>
        <taxon>Polyangiales</taxon>
        <taxon>Polyangiaceae</taxon>
        <taxon>Polyangium</taxon>
    </lineage>
</organism>
<feature type="transmembrane region" description="Helical" evidence="1">
    <location>
        <begin position="12"/>
        <end position="35"/>
    </location>
</feature>
<keyword evidence="1" id="KW-0472">Membrane</keyword>
<keyword evidence="1" id="KW-1133">Transmembrane helix</keyword>
<keyword evidence="3" id="KW-1185">Reference proteome</keyword>